<protein>
    <recommendedName>
        <fullName evidence="4">DUF3422 domain-containing protein</fullName>
    </recommendedName>
</protein>
<gene>
    <name evidence="2" type="ORF">NEJAP_2270</name>
</gene>
<feature type="transmembrane region" description="Helical" evidence="1">
    <location>
        <begin position="370"/>
        <end position="389"/>
    </location>
</feature>
<evidence type="ECO:0000313" key="3">
    <source>
        <dbReference type="Proteomes" id="UP000595332"/>
    </source>
</evidence>
<evidence type="ECO:0008006" key="4">
    <source>
        <dbReference type="Google" id="ProtNLM"/>
    </source>
</evidence>
<dbReference type="AlphaFoldDB" id="A0A7R6PJF5"/>
<keyword evidence="1" id="KW-0812">Transmembrane</keyword>
<accession>A0A7R6PJF5</accession>
<dbReference type="InterPro" id="IPR021830">
    <property type="entry name" value="DUF3422"/>
</dbReference>
<proteinExistence type="predicted"/>
<dbReference type="Proteomes" id="UP000595332">
    <property type="component" value="Chromosome"/>
</dbReference>
<keyword evidence="1" id="KW-1133">Transmembrane helix</keyword>
<reference evidence="2 3" key="1">
    <citation type="journal article" date="2008" name="Int. J. Syst. Evol. Microbiol.">
        <title>Neptunomonas japonica sp. nov., an Osedax japonicus symbiont-like bacterium isolated from sediment adjacent to sperm whale carcasses off Kagoshima, Japan.</title>
        <authorList>
            <person name="Miyazaki M."/>
            <person name="Nogi Y."/>
            <person name="Fujiwara Y."/>
            <person name="Kawato M."/>
            <person name="Kubokawa K."/>
            <person name="Horikoshi K."/>
        </authorList>
    </citation>
    <scope>NUCLEOTIDE SEQUENCE [LARGE SCALE GENOMIC DNA]</scope>
    <source>
        <strain evidence="2 3">JAMM 1380</strain>
    </source>
</reference>
<evidence type="ECO:0000256" key="1">
    <source>
        <dbReference type="SAM" id="Phobius"/>
    </source>
</evidence>
<organism evidence="2 3">
    <name type="scientific">Neptunomonas japonica JAMM 1380</name>
    <dbReference type="NCBI Taxonomy" id="1441457"/>
    <lineage>
        <taxon>Bacteria</taxon>
        <taxon>Pseudomonadati</taxon>
        <taxon>Pseudomonadota</taxon>
        <taxon>Gammaproteobacteria</taxon>
        <taxon>Oceanospirillales</taxon>
        <taxon>Oceanospirillaceae</taxon>
        <taxon>Neptunomonas</taxon>
    </lineage>
</organism>
<dbReference type="Pfam" id="PF11902">
    <property type="entry name" value="DUF3422"/>
    <property type="match status" value="1"/>
</dbReference>
<dbReference type="KEGG" id="njp:NEJAP_2270"/>
<keyword evidence="3" id="KW-1185">Reference proteome</keyword>
<keyword evidence="1" id="KW-0472">Membrane</keyword>
<sequence length="457" mass="52101">MNDEPKPVVQNEMRFHPLREALYEEMHSRPFQVIPSPARITHLAVFCDEEQSKAQFEHLKILFNKFFVMPPEQDDVCLQYDLGGLRIRREKHLEFTAYTFINFDIPEGSDPFDTTGAAALPAGWLESIPGEVVTAFHLSVEESSEDDEVMIPQVKQYFEGMRLVGSSPQQGDARVWTTLRLHSDGFGRFLIYNKRMSDSQLGRLAQRIIEIETYRLMTLIALPLARECGPHLGSMDRQLANLTQQLADSIEVNEQEVLCRLTDMAAHVEDYRAKTTFRFTATKAYHALVLQRLVELREDEVSGHLTVTEFLTRRLTPAVRTCQAVGERLEDMSKRIDRVSDMMRTRVELSIQAQNQQLLASMDRRSKIQLMMQHTVEGLSVAAISYYAVGLVKILMDAAYDSGLDFNKSMALGIAVPVVIGSVWLATRKIHKHFLALAKEQRDADLADEKVRDKVKK</sequence>
<name>A0A7R6PJF5_9GAMM</name>
<evidence type="ECO:0000313" key="2">
    <source>
        <dbReference type="EMBL" id="BBB30216.1"/>
    </source>
</evidence>
<dbReference type="RefSeq" id="WP_236590912.1">
    <property type="nucleotide sequence ID" value="NZ_AP014546.1"/>
</dbReference>
<feature type="transmembrane region" description="Helical" evidence="1">
    <location>
        <begin position="409"/>
        <end position="427"/>
    </location>
</feature>
<dbReference type="EMBL" id="AP014546">
    <property type="protein sequence ID" value="BBB30216.1"/>
    <property type="molecule type" value="Genomic_DNA"/>
</dbReference>